<feature type="domain" description="CUB" evidence="10">
    <location>
        <begin position="339"/>
        <end position="461"/>
    </location>
</feature>
<dbReference type="CDD" id="cd01450">
    <property type="entry name" value="vWFA_subfamily_ECM"/>
    <property type="match status" value="1"/>
</dbReference>
<evidence type="ECO:0000256" key="7">
    <source>
        <dbReference type="PROSITE-ProRule" id="PRU00059"/>
    </source>
</evidence>
<dbReference type="GO" id="GO:0006508">
    <property type="term" value="P:proteolysis"/>
    <property type="evidence" value="ECO:0007669"/>
    <property type="project" value="UniProtKB-KW"/>
</dbReference>
<dbReference type="PRINTS" id="PR00453">
    <property type="entry name" value="VWFADOMAIN"/>
</dbReference>
<dbReference type="Gene3D" id="3.40.50.410">
    <property type="entry name" value="von Willebrand factor, type A domain"/>
    <property type="match status" value="1"/>
</dbReference>
<dbReference type="SMART" id="SM00137">
    <property type="entry name" value="MAM"/>
    <property type="match status" value="1"/>
</dbReference>
<keyword evidence="5 8" id="KW-0482">Metalloprotease</keyword>
<gene>
    <name evidence="14" type="ORF">NP493_122g05011</name>
</gene>
<dbReference type="PROSITE" id="PS51864">
    <property type="entry name" value="ASTACIN"/>
    <property type="match status" value="1"/>
</dbReference>
<dbReference type="EC" id="3.4.24.-" evidence="9"/>
<dbReference type="AlphaFoldDB" id="A0AAD9UGP0"/>
<evidence type="ECO:0000313" key="15">
    <source>
        <dbReference type="Proteomes" id="UP001209878"/>
    </source>
</evidence>
<dbReference type="InterPro" id="IPR000859">
    <property type="entry name" value="CUB_dom"/>
</dbReference>
<dbReference type="Pfam" id="PF00629">
    <property type="entry name" value="MAM"/>
    <property type="match status" value="1"/>
</dbReference>
<keyword evidence="15" id="KW-1185">Reference proteome</keyword>
<dbReference type="Gene3D" id="2.60.120.200">
    <property type="match status" value="1"/>
</dbReference>
<dbReference type="PROSITE" id="PS50060">
    <property type="entry name" value="MAM_2"/>
    <property type="match status" value="1"/>
</dbReference>
<dbReference type="Pfam" id="PF00431">
    <property type="entry name" value="CUB"/>
    <property type="match status" value="1"/>
</dbReference>
<feature type="disulfide bond" evidence="8">
    <location>
        <begin position="136"/>
        <end position="291"/>
    </location>
</feature>
<comment type="caution">
    <text evidence="14">The sequence shown here is derived from an EMBL/GenBank/DDBJ whole genome shotgun (WGS) entry which is preliminary data.</text>
</comment>
<evidence type="ECO:0000256" key="8">
    <source>
        <dbReference type="PROSITE-ProRule" id="PRU01211"/>
    </source>
</evidence>
<dbReference type="Pfam" id="PF01400">
    <property type="entry name" value="Astacin"/>
    <property type="match status" value="1"/>
</dbReference>
<evidence type="ECO:0000259" key="13">
    <source>
        <dbReference type="PROSITE" id="PS51864"/>
    </source>
</evidence>
<dbReference type="SUPFAM" id="SSF53300">
    <property type="entry name" value="vWA-like"/>
    <property type="match status" value="1"/>
</dbReference>
<feature type="domain" description="MAM" evidence="11">
    <location>
        <begin position="714"/>
        <end position="849"/>
    </location>
</feature>
<sequence>MGRPDKSTTVDRIRCFGMPCDQWQRVQKKMLTFRAMAAMSDGVMFDIQSANEDETSREDETETCIILTEEQIDRLLELQDEQFFNVNKKRRRKRTKQNRISKLWSMPIHFKFDGSHNASEQRQIRGVLSHWSEQTCVRFKELHVHEHFERHRLEFTNADRGCWSYVGKVKVSPQLVNLHARCFSAFGQAVHEVGHALGLWHEHQRSDRDGFVKILLDGGTPYMKQYAKQPVTGDEFLPYDLNSLMHYGPKIGSKNRIDNTMESLNPLYQRNMGQRIGLSFLTSKFINFAYCNDTCKTKLPQPCQREGYQDPNHCDRCKCPDGFGDKYCQGVAPPVNANCGGKFLATYTAQNISSPGYDTVKHYKNKQECNWLISAPPNHTVELRFKDEFGVYAHTQGECFHWVEVNFAKNFGSPGARFCGRSHPNETIKSNTTVMMITFRSNFSRVLKEDRRGFKASFVAVPLPGVPRIKFHRVSSPKSTTPAPKTTTTADPINGICGPVDLAFLIDSSAAVGRKNWQKMIKFVKILSSKLTVSPDRARVAVVSFSTEATLHFKLDSHVTLKSMEAAIDRIRWEGRWTNTADALRVTKDEVFKTEHGDRSNAPNVAVLISNGRSNLYLWDTVPVAKSLRKAGINIFVIGIGSQIDKTEMKGIAGSRDHLKLVWNFGILLKKQTLKSLYSKICSLTSTSGMRTTPGPILSMVTGRDRPTRRKISWQCDFEGSAREGSTCDMVQSREDTFDWTLKKGATPSRTTGPDSAYNGKYYIYIETSKPRKYGDKAIMLFPKFLPKGIVCVKFKYHMFGKYINKLRLVRRSSSGRLMKVWSMMGQKGNKWRSAVVNVKLTSSDQVSFGQRPFHIHVVFFIVKQSMYC</sequence>
<dbReference type="EMBL" id="JAODUO010000121">
    <property type="protein sequence ID" value="KAK2188838.1"/>
    <property type="molecule type" value="Genomic_DNA"/>
</dbReference>
<dbReference type="Gene3D" id="3.40.390.10">
    <property type="entry name" value="Collagenase (Catalytic Domain)"/>
    <property type="match status" value="1"/>
</dbReference>
<dbReference type="Proteomes" id="UP001209878">
    <property type="component" value="Unassembled WGS sequence"/>
</dbReference>
<evidence type="ECO:0000256" key="6">
    <source>
        <dbReference type="ARBA" id="ARBA00023157"/>
    </source>
</evidence>
<dbReference type="PANTHER" id="PTHR10127:SF813">
    <property type="entry name" value="ZINC METALLOPROTEINASE DPY-31"/>
    <property type="match status" value="1"/>
</dbReference>
<dbReference type="PROSITE" id="PS01180">
    <property type="entry name" value="CUB"/>
    <property type="match status" value="1"/>
</dbReference>
<dbReference type="PANTHER" id="PTHR10127">
    <property type="entry name" value="DISCOIDIN, CUB, EGF, LAMININ , AND ZINC METALLOPROTEASE DOMAIN CONTAINING"/>
    <property type="match status" value="1"/>
</dbReference>
<feature type="binding site" evidence="8">
    <location>
        <position position="201"/>
    </location>
    <ligand>
        <name>Zn(2+)</name>
        <dbReference type="ChEBI" id="CHEBI:29105"/>
        <note>catalytic</note>
    </ligand>
</feature>
<feature type="domain" description="Peptidase M12A" evidence="13">
    <location>
        <begin position="93"/>
        <end position="292"/>
    </location>
</feature>
<evidence type="ECO:0000259" key="11">
    <source>
        <dbReference type="PROSITE" id="PS50060"/>
    </source>
</evidence>
<dbReference type="SMART" id="SM00235">
    <property type="entry name" value="ZnMc"/>
    <property type="match status" value="1"/>
</dbReference>
<evidence type="ECO:0000256" key="3">
    <source>
        <dbReference type="ARBA" id="ARBA00022801"/>
    </source>
</evidence>
<feature type="binding site" evidence="8">
    <location>
        <position position="195"/>
    </location>
    <ligand>
        <name>Zn(2+)</name>
        <dbReference type="ChEBI" id="CHEBI:29105"/>
        <note>catalytic</note>
    </ligand>
</feature>
<feature type="binding site" evidence="8">
    <location>
        <position position="191"/>
    </location>
    <ligand>
        <name>Zn(2+)</name>
        <dbReference type="ChEBI" id="CHEBI:29105"/>
        <note>catalytic</note>
    </ligand>
</feature>
<dbReference type="SUPFAM" id="SSF49899">
    <property type="entry name" value="Concanavalin A-like lectins/glucanases"/>
    <property type="match status" value="1"/>
</dbReference>
<dbReference type="SUPFAM" id="SSF49854">
    <property type="entry name" value="Spermadhesin, CUB domain"/>
    <property type="match status" value="1"/>
</dbReference>
<dbReference type="GO" id="GO:0008270">
    <property type="term" value="F:zinc ion binding"/>
    <property type="evidence" value="ECO:0007669"/>
    <property type="project" value="UniProtKB-UniRule"/>
</dbReference>
<evidence type="ECO:0000256" key="4">
    <source>
        <dbReference type="ARBA" id="ARBA00022833"/>
    </source>
</evidence>
<dbReference type="CDD" id="cd04280">
    <property type="entry name" value="ZnMc_astacin_like"/>
    <property type="match status" value="1"/>
</dbReference>
<evidence type="ECO:0000256" key="5">
    <source>
        <dbReference type="ARBA" id="ARBA00023049"/>
    </source>
</evidence>
<dbReference type="InterPro" id="IPR035914">
    <property type="entry name" value="Sperma_CUB_dom_sf"/>
</dbReference>
<dbReference type="SMART" id="SM00042">
    <property type="entry name" value="CUB"/>
    <property type="match status" value="1"/>
</dbReference>
<keyword evidence="2 8" id="KW-0479">Metal-binding</keyword>
<dbReference type="GO" id="GO:0004222">
    <property type="term" value="F:metalloendopeptidase activity"/>
    <property type="evidence" value="ECO:0007669"/>
    <property type="project" value="UniProtKB-UniRule"/>
</dbReference>
<evidence type="ECO:0000256" key="2">
    <source>
        <dbReference type="ARBA" id="ARBA00022723"/>
    </source>
</evidence>
<dbReference type="InterPro" id="IPR002035">
    <property type="entry name" value="VWF_A"/>
</dbReference>
<comment type="caution">
    <text evidence="7">Lacks conserved residue(s) required for the propagation of feature annotation.</text>
</comment>
<dbReference type="InterPro" id="IPR034035">
    <property type="entry name" value="Astacin-like_dom"/>
</dbReference>
<dbReference type="CDD" id="cd00041">
    <property type="entry name" value="CUB"/>
    <property type="match status" value="1"/>
</dbReference>
<protein>
    <recommendedName>
        <fullName evidence="9">Metalloendopeptidase</fullName>
        <ecNumber evidence="9">3.4.24.-</ecNumber>
    </recommendedName>
</protein>
<dbReference type="InterPro" id="IPR036465">
    <property type="entry name" value="vWFA_dom_sf"/>
</dbReference>
<comment type="cofactor">
    <cofactor evidence="8 9">
        <name>Zn(2+)</name>
        <dbReference type="ChEBI" id="CHEBI:29105"/>
    </cofactor>
    <text evidence="8 9">Binds 1 zinc ion per subunit.</text>
</comment>
<evidence type="ECO:0000256" key="1">
    <source>
        <dbReference type="ARBA" id="ARBA00022670"/>
    </source>
</evidence>
<keyword evidence="3 8" id="KW-0378">Hydrolase</keyword>
<dbReference type="SMART" id="SM00327">
    <property type="entry name" value="VWA"/>
    <property type="match status" value="1"/>
</dbReference>
<proteinExistence type="predicted"/>
<dbReference type="PRINTS" id="PR00480">
    <property type="entry name" value="ASTACIN"/>
</dbReference>
<dbReference type="Gene3D" id="2.60.120.290">
    <property type="entry name" value="Spermadhesin, CUB domain"/>
    <property type="match status" value="1"/>
</dbReference>
<evidence type="ECO:0000256" key="9">
    <source>
        <dbReference type="RuleBase" id="RU361183"/>
    </source>
</evidence>
<dbReference type="InterPro" id="IPR006026">
    <property type="entry name" value="Peptidase_Metallo"/>
</dbReference>
<dbReference type="GO" id="GO:0016020">
    <property type="term" value="C:membrane"/>
    <property type="evidence" value="ECO:0007669"/>
    <property type="project" value="InterPro"/>
</dbReference>
<keyword evidence="1 8" id="KW-0645">Protease</keyword>
<organism evidence="14 15">
    <name type="scientific">Ridgeia piscesae</name>
    <name type="common">Tubeworm</name>
    <dbReference type="NCBI Taxonomy" id="27915"/>
    <lineage>
        <taxon>Eukaryota</taxon>
        <taxon>Metazoa</taxon>
        <taxon>Spiralia</taxon>
        <taxon>Lophotrochozoa</taxon>
        <taxon>Annelida</taxon>
        <taxon>Polychaeta</taxon>
        <taxon>Sedentaria</taxon>
        <taxon>Canalipalpata</taxon>
        <taxon>Sabellida</taxon>
        <taxon>Siboglinidae</taxon>
        <taxon>Ridgeia</taxon>
    </lineage>
</organism>
<name>A0AAD9UGP0_RIDPI</name>
<dbReference type="SUPFAM" id="SSF55486">
    <property type="entry name" value="Metalloproteases ('zincins'), catalytic domain"/>
    <property type="match status" value="1"/>
</dbReference>
<evidence type="ECO:0000259" key="10">
    <source>
        <dbReference type="PROSITE" id="PS01180"/>
    </source>
</evidence>
<dbReference type="InterPro" id="IPR013320">
    <property type="entry name" value="ConA-like_dom_sf"/>
</dbReference>
<dbReference type="PROSITE" id="PS50234">
    <property type="entry name" value="VWFA"/>
    <property type="match status" value="1"/>
</dbReference>
<keyword evidence="6 8" id="KW-1015">Disulfide bond</keyword>
<feature type="domain" description="VWFA" evidence="12">
    <location>
        <begin position="501"/>
        <end position="681"/>
    </location>
</feature>
<dbReference type="InterPro" id="IPR024079">
    <property type="entry name" value="MetalloPept_cat_dom_sf"/>
</dbReference>
<keyword evidence="4 8" id="KW-0862">Zinc</keyword>
<accession>A0AAD9UGP0</accession>
<dbReference type="InterPro" id="IPR001506">
    <property type="entry name" value="Peptidase_M12A"/>
</dbReference>
<evidence type="ECO:0000259" key="12">
    <source>
        <dbReference type="PROSITE" id="PS50234"/>
    </source>
</evidence>
<feature type="active site" evidence="8">
    <location>
        <position position="192"/>
    </location>
</feature>
<dbReference type="CDD" id="cd06263">
    <property type="entry name" value="MAM"/>
    <property type="match status" value="1"/>
</dbReference>
<evidence type="ECO:0000313" key="14">
    <source>
        <dbReference type="EMBL" id="KAK2188838.1"/>
    </source>
</evidence>
<dbReference type="InterPro" id="IPR000998">
    <property type="entry name" value="MAM_dom"/>
</dbReference>
<dbReference type="Pfam" id="PF00092">
    <property type="entry name" value="VWA"/>
    <property type="match status" value="1"/>
</dbReference>
<reference evidence="14" key="1">
    <citation type="journal article" date="2023" name="Mol. Biol. Evol.">
        <title>Third-Generation Sequencing Reveals the Adaptive Role of the Epigenome in Three Deep-Sea Polychaetes.</title>
        <authorList>
            <person name="Perez M."/>
            <person name="Aroh O."/>
            <person name="Sun Y."/>
            <person name="Lan Y."/>
            <person name="Juniper S.K."/>
            <person name="Young C.R."/>
            <person name="Angers B."/>
            <person name="Qian P.Y."/>
        </authorList>
    </citation>
    <scope>NUCLEOTIDE SEQUENCE</scope>
    <source>
        <strain evidence="14">R07B-5</strain>
    </source>
</reference>